<dbReference type="GO" id="GO:0046872">
    <property type="term" value="F:metal ion binding"/>
    <property type="evidence" value="ECO:0007669"/>
    <property type="project" value="UniProtKB-KW"/>
</dbReference>
<dbReference type="InterPro" id="IPR008915">
    <property type="entry name" value="Peptidase_M50"/>
</dbReference>
<evidence type="ECO:0000259" key="12">
    <source>
        <dbReference type="Pfam" id="PF02163"/>
    </source>
</evidence>
<keyword evidence="8 11" id="KW-1133">Transmembrane helix</keyword>
<dbReference type="PANTHER" id="PTHR42837">
    <property type="entry name" value="REGULATOR OF SIGMA-E PROTEASE RSEP"/>
    <property type="match status" value="1"/>
</dbReference>
<feature type="transmembrane region" description="Helical" evidence="11">
    <location>
        <begin position="366"/>
        <end position="398"/>
    </location>
</feature>
<feature type="transmembrane region" description="Helical" evidence="11">
    <location>
        <begin position="106"/>
        <end position="131"/>
    </location>
</feature>
<dbReference type="Gene3D" id="2.30.42.10">
    <property type="match status" value="1"/>
</dbReference>
<keyword evidence="4 13" id="KW-0645">Protease</keyword>
<dbReference type="GO" id="GO:0006508">
    <property type="term" value="P:proteolysis"/>
    <property type="evidence" value="ECO:0007669"/>
    <property type="project" value="UniProtKB-KW"/>
</dbReference>
<dbReference type="NCBIfam" id="TIGR00054">
    <property type="entry name" value="RIP metalloprotease RseP"/>
    <property type="match status" value="1"/>
</dbReference>
<dbReference type="InterPro" id="IPR004387">
    <property type="entry name" value="Pept_M50_Zn"/>
</dbReference>
<dbReference type="SUPFAM" id="SSF50156">
    <property type="entry name" value="PDZ domain-like"/>
    <property type="match status" value="2"/>
</dbReference>
<comment type="subcellular location">
    <subcellularLocation>
        <location evidence="2">Membrane</location>
        <topology evidence="2">Multi-pass membrane protein</topology>
    </subcellularLocation>
</comment>
<keyword evidence="9 11" id="KW-0482">Metalloprotease</keyword>
<protein>
    <recommendedName>
        <fullName evidence="11">Zinc metalloprotease</fullName>
        <ecNumber evidence="11">3.4.24.-</ecNumber>
    </recommendedName>
</protein>
<proteinExistence type="inferred from homology"/>
<keyword evidence="5 11" id="KW-0812">Transmembrane</keyword>
<dbReference type="GO" id="GO:0004222">
    <property type="term" value="F:metalloendopeptidase activity"/>
    <property type="evidence" value="ECO:0007669"/>
    <property type="project" value="InterPro"/>
</dbReference>
<feature type="transmembrane region" description="Helical" evidence="11">
    <location>
        <begin position="12"/>
        <end position="33"/>
    </location>
</feature>
<comment type="caution">
    <text evidence="13">The sequence shown here is derived from an EMBL/GenBank/DDBJ whole genome shotgun (WGS) entry which is preliminary data.</text>
</comment>
<organism evidence="13 14">
    <name type="scientific">Tannerella sp. oral taxon BU063 isolate Cell 2</name>
    <dbReference type="NCBI Taxonomy" id="1411148"/>
    <lineage>
        <taxon>Bacteria</taxon>
        <taxon>Pseudomonadati</taxon>
        <taxon>Bacteroidota</taxon>
        <taxon>Bacteroidia</taxon>
        <taxon>Bacteroidales</taxon>
        <taxon>Tannerellaceae</taxon>
        <taxon>Tannerella</taxon>
    </lineage>
</organism>
<feature type="transmembrane region" description="Helical" evidence="11">
    <location>
        <begin position="410"/>
        <end position="429"/>
    </location>
</feature>
<evidence type="ECO:0000313" key="13">
    <source>
        <dbReference type="EMBL" id="ETK02834.1"/>
    </source>
</evidence>
<evidence type="ECO:0000256" key="10">
    <source>
        <dbReference type="ARBA" id="ARBA00023136"/>
    </source>
</evidence>
<dbReference type="EMBL" id="AYUF01000295">
    <property type="protein sequence ID" value="ETK02834.1"/>
    <property type="molecule type" value="Genomic_DNA"/>
</dbReference>
<evidence type="ECO:0000256" key="2">
    <source>
        <dbReference type="ARBA" id="ARBA00004141"/>
    </source>
</evidence>
<dbReference type="GO" id="GO:0016020">
    <property type="term" value="C:membrane"/>
    <property type="evidence" value="ECO:0007669"/>
    <property type="project" value="UniProtKB-SubCell"/>
</dbReference>
<accession>W2C6H9</accession>
<evidence type="ECO:0000256" key="1">
    <source>
        <dbReference type="ARBA" id="ARBA00001947"/>
    </source>
</evidence>
<keyword evidence="6 11" id="KW-0378">Hydrolase</keyword>
<dbReference type="CDD" id="cd06163">
    <property type="entry name" value="S2P-M50_PDZ_RseP-like"/>
    <property type="match status" value="1"/>
</dbReference>
<dbReference type="Proteomes" id="UP000018837">
    <property type="component" value="Unassembled WGS sequence"/>
</dbReference>
<evidence type="ECO:0000256" key="11">
    <source>
        <dbReference type="RuleBase" id="RU362031"/>
    </source>
</evidence>
<dbReference type="EC" id="3.4.24.-" evidence="11"/>
<gene>
    <name evidence="13" type="ORF">N425_02095</name>
</gene>
<evidence type="ECO:0000256" key="3">
    <source>
        <dbReference type="ARBA" id="ARBA00007931"/>
    </source>
</evidence>
<evidence type="ECO:0000256" key="7">
    <source>
        <dbReference type="ARBA" id="ARBA00022833"/>
    </source>
</evidence>
<evidence type="ECO:0000256" key="8">
    <source>
        <dbReference type="ARBA" id="ARBA00022989"/>
    </source>
</evidence>
<name>W2C6H9_9BACT</name>
<keyword evidence="10 11" id="KW-0472">Membrane</keyword>
<dbReference type="PANTHER" id="PTHR42837:SF2">
    <property type="entry name" value="MEMBRANE METALLOPROTEASE ARASP2, CHLOROPLASTIC-RELATED"/>
    <property type="match status" value="1"/>
</dbReference>
<evidence type="ECO:0000256" key="4">
    <source>
        <dbReference type="ARBA" id="ARBA00022670"/>
    </source>
</evidence>
<evidence type="ECO:0000313" key="14">
    <source>
        <dbReference type="Proteomes" id="UP000018837"/>
    </source>
</evidence>
<evidence type="ECO:0000256" key="5">
    <source>
        <dbReference type="ARBA" id="ARBA00022692"/>
    </source>
</evidence>
<feature type="domain" description="Peptidase M50" evidence="12">
    <location>
        <begin position="11"/>
        <end position="424"/>
    </location>
</feature>
<comment type="cofactor">
    <cofactor evidence="1 11">
        <name>Zn(2+)</name>
        <dbReference type="ChEBI" id="CHEBI:29105"/>
    </cofactor>
</comment>
<evidence type="ECO:0000256" key="9">
    <source>
        <dbReference type="ARBA" id="ARBA00023049"/>
    </source>
</evidence>
<dbReference type="PATRIC" id="fig|1411148.3.peg.198"/>
<comment type="similarity">
    <text evidence="3 11">Belongs to the peptidase M50B family.</text>
</comment>
<sequence length="441" mass="49742">METFLIKALQLILSLSILVLVHEFGHFLFARLFKVRVEKFYLFFDPWFALFRFKPKNSDTEYGVGWLPLGGYCKISGMIDESMDKEQMAQPPQPWEFRSKPAGQRLLIMVGGVLFNFLLAIFIYSMVLFTWGDTYLPLRNVTAGMEFSQTFREIGFRNGDILLRADDEPLERLDEHCLREVVGARTVTVLRDGQETAITIPADAMQRLLRNKDGFANYRYPAVIDKVVAETAQQAGLREGDRITAVDTVASVAFSDLREQLYADRGREATLRIVRADGSTAQLTVPIDSAGHIGVQMRSPMALYETTTRTYNLFTAFPAGVALGWNTLTGYVGDMKYVFTREGASSIGGFGTIGNIFPAAWDARTFWMLTAFLSVILAFMNILPIPALDGGHIMFLLYEVVTRRKPSDKFLEYAQIVGMVLLFGLLLYANGNDVLRFFFRS</sequence>
<dbReference type="InterPro" id="IPR036034">
    <property type="entry name" value="PDZ_sf"/>
</dbReference>
<dbReference type="AlphaFoldDB" id="W2C6H9"/>
<keyword evidence="7 11" id="KW-0862">Zinc</keyword>
<reference evidence="13 14" key="1">
    <citation type="submission" date="2013-11" db="EMBL/GenBank/DDBJ databases">
        <title>Single cell genomics of uncultured Tannerella BU063 (oral taxon 286).</title>
        <authorList>
            <person name="Beall C.J."/>
            <person name="Campbell A.G."/>
            <person name="Griffen A.L."/>
            <person name="Podar M."/>
            <person name="Leys E.J."/>
        </authorList>
    </citation>
    <scope>NUCLEOTIDE SEQUENCE [LARGE SCALE GENOMIC DNA]</scope>
    <source>
        <strain evidence="13">Cell 2</strain>
    </source>
</reference>
<dbReference type="Pfam" id="PF02163">
    <property type="entry name" value="Peptidase_M50"/>
    <property type="match status" value="1"/>
</dbReference>
<evidence type="ECO:0000256" key="6">
    <source>
        <dbReference type="ARBA" id="ARBA00022801"/>
    </source>
</evidence>
<keyword evidence="11" id="KW-0479">Metal-binding</keyword>